<evidence type="ECO:0000256" key="2">
    <source>
        <dbReference type="SAM" id="Phobius"/>
    </source>
</evidence>
<evidence type="ECO:0000313" key="3">
    <source>
        <dbReference type="EMBL" id="MBZ4195480.1"/>
    </source>
</evidence>
<accession>A0A953T4Y6</accession>
<keyword evidence="2" id="KW-0472">Membrane</keyword>
<protein>
    <submittedName>
        <fullName evidence="3">Uncharacterized protein</fullName>
    </submittedName>
</protein>
<dbReference type="Proteomes" id="UP000772186">
    <property type="component" value="Unassembled WGS sequence"/>
</dbReference>
<keyword evidence="2" id="KW-1133">Transmembrane helix</keyword>
<reference evidence="3 4" key="1">
    <citation type="submission" date="2021-09" db="EMBL/GenBank/DDBJ databases">
        <title>WGS of Mycoplasma sp. Zaradi2 strains.</title>
        <authorList>
            <person name="Spergser J."/>
        </authorList>
    </citation>
    <scope>NUCLEOTIDE SEQUENCE [LARGE SCALE GENOMIC DNA]</scope>
    <source>
        <strain evidence="3 4">1331</strain>
    </source>
</reference>
<dbReference type="NCBIfam" id="NF045962">
    <property type="entry name" value="MAG2810_fam"/>
    <property type="match status" value="1"/>
</dbReference>
<sequence>MEKYNLILSKEKFYDQQFLAVKNTVKEKINNFYADKKNLSKLYLSHSGFWAGLSIFCIGLLLLSITFLLFCLILFWAPNHLSEDAWLRKYNNYFPLLISLITLSLAMIIPGSITYWFAIKAKKYVKANVISSINNRILVDYFFKYFELTPQYLDGDSSNINYESINFYKNTNNIKDLKNYNLITQKYEMYEARTRQQYIKMQNLLFRKTKWCQLDNLSKKVYKKALKNKKLFYKDRIEITEDELYFGIAAKLINLDKNVNLTLFDDKDNYTPDGYKLLNESKQIMNLNLRSSNSNALDKWVNDSNNLQYLIDLKNTINKTTINVPDKKSKIKNHYQKIDNLGMLIRNQEAFIWFKTPFELLDMHFEIYTFKKDKLVDLYVNKILDDAYVVYLVMQLLTPFGFDINIKINDIEVQEANRKKEQTKSVDLFKSEPKEEDD</sequence>
<dbReference type="AlphaFoldDB" id="A0A953T4Y6"/>
<proteinExistence type="predicted"/>
<dbReference type="RefSeq" id="WP_205517044.1">
    <property type="nucleotide sequence ID" value="NZ_CP070479.1"/>
</dbReference>
<name>A0A953T4Y6_9MOLU</name>
<feature type="region of interest" description="Disordered" evidence="1">
    <location>
        <begin position="418"/>
        <end position="438"/>
    </location>
</feature>
<evidence type="ECO:0000256" key="1">
    <source>
        <dbReference type="SAM" id="MobiDB-lite"/>
    </source>
</evidence>
<gene>
    <name evidence="3" type="ORF">LAD73_01950</name>
</gene>
<comment type="caution">
    <text evidence="3">The sequence shown here is derived from an EMBL/GenBank/DDBJ whole genome shotgun (WGS) entry which is preliminary data.</text>
</comment>
<organism evidence="3 4">
    <name type="scientific">Mycoplasma tauri</name>
    <dbReference type="NCBI Taxonomy" id="547987"/>
    <lineage>
        <taxon>Bacteria</taxon>
        <taxon>Bacillati</taxon>
        <taxon>Mycoplasmatota</taxon>
        <taxon>Mollicutes</taxon>
        <taxon>Mycoplasmataceae</taxon>
        <taxon>Mycoplasma</taxon>
    </lineage>
</organism>
<feature type="transmembrane region" description="Helical" evidence="2">
    <location>
        <begin position="96"/>
        <end position="118"/>
    </location>
</feature>
<feature type="transmembrane region" description="Helical" evidence="2">
    <location>
        <begin position="49"/>
        <end position="76"/>
    </location>
</feature>
<evidence type="ECO:0000313" key="4">
    <source>
        <dbReference type="Proteomes" id="UP000772186"/>
    </source>
</evidence>
<dbReference type="EMBL" id="JAIQBY010000017">
    <property type="protein sequence ID" value="MBZ4195480.1"/>
    <property type="molecule type" value="Genomic_DNA"/>
</dbReference>
<keyword evidence="2" id="KW-0812">Transmembrane</keyword>
<keyword evidence="4" id="KW-1185">Reference proteome</keyword>